<evidence type="ECO:0000313" key="1">
    <source>
        <dbReference type="EMBL" id="UYM05878.1"/>
    </source>
</evidence>
<keyword evidence="2" id="KW-1185">Reference proteome</keyword>
<protein>
    <recommendedName>
        <fullName evidence="3">Protein ImuA</fullName>
    </recommendedName>
</protein>
<evidence type="ECO:0000313" key="2">
    <source>
        <dbReference type="Proteomes" id="UP001164390"/>
    </source>
</evidence>
<reference evidence="1" key="1">
    <citation type="submission" date="2022-01" db="EMBL/GenBank/DDBJ databases">
        <title>Nocardioidaceae gen. sp. A5X3R13.</title>
        <authorList>
            <person name="Lopez Marin M.A."/>
            <person name="Uhlik O."/>
        </authorList>
    </citation>
    <scope>NUCLEOTIDE SEQUENCE</scope>
    <source>
        <strain evidence="1">A5X3R13</strain>
    </source>
</reference>
<dbReference type="AlphaFoldDB" id="A0AA46YMM1"/>
<dbReference type="KEGG" id="sgrg:L0C25_02040"/>
<dbReference type="Proteomes" id="UP001164390">
    <property type="component" value="Chromosome"/>
</dbReference>
<organism evidence="1 2">
    <name type="scientific">Solicola gregarius</name>
    <dbReference type="NCBI Taxonomy" id="2908642"/>
    <lineage>
        <taxon>Bacteria</taxon>
        <taxon>Bacillati</taxon>
        <taxon>Actinomycetota</taxon>
        <taxon>Actinomycetes</taxon>
        <taxon>Propionibacteriales</taxon>
        <taxon>Nocardioidaceae</taxon>
        <taxon>Solicola</taxon>
    </lineage>
</organism>
<proteinExistence type="predicted"/>
<dbReference type="EMBL" id="CP094970">
    <property type="protein sequence ID" value="UYM05878.1"/>
    <property type="molecule type" value="Genomic_DNA"/>
</dbReference>
<dbReference type="RefSeq" id="WP_271634716.1">
    <property type="nucleotide sequence ID" value="NZ_CP094970.1"/>
</dbReference>
<name>A0AA46YMM1_9ACTN</name>
<evidence type="ECO:0008006" key="3">
    <source>
        <dbReference type="Google" id="ProtNLM"/>
    </source>
</evidence>
<gene>
    <name evidence="1" type="ORF">L0C25_02040</name>
</gene>
<accession>A0AA46YMM1</accession>
<sequence>MPLTSAADLGTRPEGVAARLDQGLLDQVRALQARVRQIEDAHTVETQPVLPPLEPLFSARGLRVGSAYAVDGSTALAMALMAGASASGSWCGVVGVPEFGAEAAAAIGVALDRTVLVPEPVEHWIAVTAALVDVLPVVVLRAPDRVREADAARLSARLRQRGSTLVALGAWPRCEARLSIVDSRWEGIADGRGHLSGRRVTIEIAPRSGRSRTTGLWLSDRVEPAGGQALAGVGHALDAEQVAS</sequence>